<dbReference type="EMBL" id="JAUSTZ010000009">
    <property type="protein sequence ID" value="MDQ0227374.1"/>
    <property type="molecule type" value="Genomic_DNA"/>
</dbReference>
<accession>A0ABT9Z5X2</accession>
<keyword evidence="1" id="KW-1133">Transmembrane helix</keyword>
<feature type="transmembrane region" description="Helical" evidence="1">
    <location>
        <begin position="79"/>
        <end position="96"/>
    </location>
</feature>
<keyword evidence="3" id="KW-1185">Reference proteome</keyword>
<evidence type="ECO:0000313" key="2">
    <source>
        <dbReference type="EMBL" id="MDQ0227374.1"/>
    </source>
</evidence>
<keyword evidence="1" id="KW-0812">Transmembrane</keyword>
<keyword evidence="1" id="KW-0472">Membrane</keyword>
<protein>
    <submittedName>
        <fullName evidence="2">Phosphoglycerol transferase MdoB-like AlkP superfamily enzyme</fullName>
    </submittedName>
</protein>
<proteinExistence type="predicted"/>
<name>A0ABT9Z5X2_9BACI</name>
<reference evidence="2 3" key="1">
    <citation type="submission" date="2023-07" db="EMBL/GenBank/DDBJ databases">
        <title>Genomic Encyclopedia of Type Strains, Phase IV (KMG-IV): sequencing the most valuable type-strain genomes for metagenomic binning, comparative biology and taxonomic classification.</title>
        <authorList>
            <person name="Goeker M."/>
        </authorList>
    </citation>
    <scope>NUCLEOTIDE SEQUENCE [LARGE SCALE GENOMIC DNA]</scope>
    <source>
        <strain evidence="2 3">DSM 17723</strain>
    </source>
</reference>
<comment type="caution">
    <text evidence="2">The sequence shown here is derived from an EMBL/GenBank/DDBJ whole genome shotgun (WGS) entry which is preliminary data.</text>
</comment>
<feature type="transmembrane region" description="Helical" evidence="1">
    <location>
        <begin position="38"/>
        <end position="58"/>
    </location>
</feature>
<gene>
    <name evidence="2" type="ORF">J2S02_003719</name>
</gene>
<sequence>MKNQSLIEVLFRFYGVLYVLIYIGFILLISLAHSSINIISILAILVPFISLLLFVLVLSKSKYLNVCSERKTKNKLKHIAMIGSIPTIVCMVMLGINEYKSSFNTNRWLTSLSERVYMVDNLLSTFDLKGKTKSEVIELLGAPTDTGYFKTKTNIVYYLGNERGLISIDSEWLVIDFDEGERVVNYSVRTD</sequence>
<dbReference type="Proteomes" id="UP001232245">
    <property type="component" value="Unassembled WGS sequence"/>
</dbReference>
<evidence type="ECO:0000313" key="3">
    <source>
        <dbReference type="Proteomes" id="UP001232245"/>
    </source>
</evidence>
<dbReference type="RefSeq" id="WP_174881273.1">
    <property type="nucleotide sequence ID" value="NZ_CADEPK010000341.1"/>
</dbReference>
<organism evidence="2 3">
    <name type="scientific">Metabacillus niabensis</name>
    <dbReference type="NCBI Taxonomy" id="324854"/>
    <lineage>
        <taxon>Bacteria</taxon>
        <taxon>Bacillati</taxon>
        <taxon>Bacillota</taxon>
        <taxon>Bacilli</taxon>
        <taxon>Bacillales</taxon>
        <taxon>Bacillaceae</taxon>
        <taxon>Metabacillus</taxon>
    </lineage>
</organism>
<evidence type="ECO:0000256" key="1">
    <source>
        <dbReference type="SAM" id="Phobius"/>
    </source>
</evidence>
<feature type="transmembrane region" description="Helical" evidence="1">
    <location>
        <begin position="12"/>
        <end position="32"/>
    </location>
</feature>